<dbReference type="SUPFAM" id="SSF50370">
    <property type="entry name" value="Ricin B-like lectins"/>
    <property type="match status" value="8"/>
</dbReference>
<keyword evidence="5" id="KW-0732">Signal</keyword>
<keyword evidence="3" id="KW-0175">Coiled coil</keyword>
<evidence type="ECO:0000313" key="7">
    <source>
        <dbReference type="EMBL" id="OLQ02094.1"/>
    </source>
</evidence>
<evidence type="ECO:0000256" key="2">
    <source>
        <dbReference type="ARBA" id="ARBA00023157"/>
    </source>
</evidence>
<feature type="signal peptide" evidence="5">
    <location>
        <begin position="1"/>
        <end position="22"/>
    </location>
</feature>
<feature type="region of interest" description="Disordered" evidence="4">
    <location>
        <begin position="1827"/>
        <end position="1847"/>
    </location>
</feature>
<dbReference type="PROSITE" id="PS50231">
    <property type="entry name" value="RICIN_B_LECTIN"/>
    <property type="match status" value="5"/>
</dbReference>
<organism evidence="7 8">
    <name type="scientific">Symbiodinium microadriaticum</name>
    <name type="common">Dinoflagellate</name>
    <name type="synonym">Zooxanthella microadriatica</name>
    <dbReference type="NCBI Taxonomy" id="2951"/>
    <lineage>
        <taxon>Eukaryota</taxon>
        <taxon>Sar</taxon>
        <taxon>Alveolata</taxon>
        <taxon>Dinophyceae</taxon>
        <taxon>Suessiales</taxon>
        <taxon>Symbiodiniaceae</taxon>
        <taxon>Symbiodinium</taxon>
    </lineage>
</organism>
<name>A0A1Q9E3U1_SYMMI</name>
<feature type="coiled-coil region" evidence="3">
    <location>
        <begin position="61"/>
        <end position="88"/>
    </location>
</feature>
<dbReference type="SMART" id="SM00458">
    <property type="entry name" value="RICIN"/>
    <property type="match status" value="7"/>
</dbReference>
<keyword evidence="2" id="KW-1015">Disulfide bond</keyword>
<comment type="caution">
    <text evidence="7">The sequence shown here is derived from an EMBL/GenBank/DDBJ whole genome shotgun (WGS) entry which is preliminary data.</text>
</comment>
<dbReference type="Gene3D" id="2.80.10.50">
    <property type="match status" value="9"/>
</dbReference>
<gene>
    <name evidence="7" type="ORF">AK812_SmicGene15103</name>
</gene>
<evidence type="ECO:0000259" key="6">
    <source>
        <dbReference type="SMART" id="SM00458"/>
    </source>
</evidence>
<sequence length="4668" mass="507329">MVYHCGCLILAAFAAISTASSAEEERCQDAKLETYTRSLLQRKQIAGEVATGNSAMVTEAMTELVDVAKQLKGEVERLQEGLQREHNEVLTLREMLSSTGPSAKPGPASGAKHADKGAFELCKVENVLGQVAAQANTSLHDAKTSCSATTEVTLFSPKLSSPFFETECCPVDKEHCAGCAKQNSGKTACAICSGGFTKSSGKCVACVDLPSWVNKAGQNCHAASCSSVKFQGFSPNEACCKCGGGQKAATKFAYYVGPMAVGATSVVGHPVPRTASHYSVDKDCELAKYGLSIHPTTGALQLDGCSAVGCGAATVEVKCTVTAEKDGLMAVAPLEVLAGDIGYGSGPVVLRGSTTSLAPVLSPTSGSGSFSQFSCVPSASSWLHLDSSTGILSLKPNTAVDGGVTDSKGAKLGQGGVCTVQKGTAKGSVVVIAPDAWTSMSYSYSTSVLYATVGERSPILSPTGSSGLLPTRFSADCSGSNFVFDVLSGIATWDGHQIFSLDIFTGDLQLNPEESLTKSLDSSSATSVRRTISTSCTIFGHYEWAPASPGPVVTHRLSMEFRDHTCWASRTLDFASRADKGAKSSTDCRTQCRSETYCSYYQSANGRCYFYSALCTDSGDFGCSYKNVPVIERYPGCGERHGCLQLELPGHHYISGLYCPGGENAGSAAQGPVFFKKGLTKEESFWLMRYDTSRGGCSSGDWVIYGPRPLEDYENSTMAYVELHGGAVACVKGSSNDLVSDVFTQTKVDLTVGILSVSGASATVSAPGCVSPNVTAVDSGGEQPVEALVLDDPSTDTPDDHWLHPCECVPAKWGSLPPASGQSVSDIPAGSNNEFMPSPSLIVDGQFVCAQEYLTTVVVETETDGLDDANCKTRCVAEECAYYWEGEVMSTKQCRLYSQCDELVREVGVVGNLFGMSYRKSCKVADPPLCWKVTKRRSFLGAGADSYQCFHQDLVEQCDQKLMLGGLGVTACGGCEYAPVKGKQIFANNGNCVTADGNDNLKVAACNNGDNQKWYFDGEALKPEHKDGTWCVDKGSSSDVYLHPCHGGSNQKWYLLNGHLRSRDGDGCMDYFIGGSKNVYVGNCPWSNLLVWTWRQTVHGGQSIKSDYQYKCLIHNPVNHNVYMSWCTVDYSHRWYWDGERLKSELSTSRCLDKSGSNNLYMHTCHSGLNQKWYFDGKLLKSRYDGRCVDFSPAVGNNVFLGNCPDSPYKLWSWGPEVPKPIPAAPLTTMSDHKCLDMAWQAGGKEIYMHACTNGNNQKWYFDGTSLKTLASADLCADEPADGSLYGHTCHANDNQQFYMDDKEIKNEKWDNAKCADYNQENNDVYMNGCSGNANQKFNFKVPMRLKDRLRGECLEMGTNKQSLTMTACVVNNDRQLFFFDGPQLKSEHDHSRCLERFGNDALKMWSCYDGYNGQRWKWDGERLKVESSGKCMDVPSSRAVYAHNCHGGDNQKFYFDSVEIGRTIRFAFSAGIRRALAGASSDEAFLDATTLVDLSALELGPLSRFTRGLASVGEWSPAARVARAYRAGISARAVLEGRSDYQASSLPVPTRNRIYVVLRCRAEPQGFVTDNFRTFLDRVPKDKVGFREAMAAGAVRGSVRQQDLEALMDGAPPERPLPMYYFLDNPDDPSLRITSFIVRLRAGGMMLAMPGTDEVGELLSNLSEAGDLSAPLLFAPLQVACETPRRRALGPVLLHYVDLPWAWLGYLRSGAMLRGSSLELICIKVDGVTARPNSEGARAAADIWVATATEDPELQDSGLGEYITGAEDLDGVPLTEPGGADEEGDNDEPADAGELSRLRARLRVLEMAAGSGPLAAGGAGALTGRATGAQTRRGARDLFPADRGTTLTEGDLRALRDAAGPAPLRLAQHERAPRPALTREADDTLAELEAGVSAEELPSGSSSDAFLQRLLLVQTQMLAKLSAGKPKSPLEAALVSGGAKDDGNLSAKGSAARDAFVRILKDSQLVADQIRRLAAEELGEDAANPPPNLMRTFVEKRSPVGELRTLALVSTFAAHGWEHARTTENVELEAWCARLLMFSDQCAMESGRTQLGWLLTGLPDPSWGTLVRRRQGLRPFSRLCPSLWLSGNVAYLKEMEWLSTRMSATTDQGREQAKDTAETDEQPPGDVWPADTSGACDVDRLLSEFVCALQSDASRPDAAAVHASRSELLRLAAKWDEHKATLPSDAHVMRVCCDDLSEMYYTFHVPEQRAKRNCLGMVFSPSELCGFNAFNPSRHYGPCYIALGALAMGDCGAVEYAQQSHFNVLLSLGNCMRPNEFVAYRRAFPRSSCLEFLSIDDHMTAQVCSKTQLKLQSPLRDTAIFKCSDAAYPAVGLVSHPGKRKRNTTAGVFLGAELDGIEGIVSAPRHRIGVLMKITSLIARRACASASLLASVLGLWVHALLFRRPVFAVLSQVFVDARRVPANEVFTLHRDSVNELFSLCALAPLLQADLRTTYPGALFAMDASPTGAGLCSAVLPPHVVQELWRHSEQKGFYTRLLDPAAALLCDLGLSSDAGSAFVEDLTFSTVSPFDPEPLPLRPPLCGDVNFLCLFCNSEHWVPSFSRAGLVDFSATEPWLSGLPFSALGDASTFRRLCEIALSGRVHDWHVSPPWDMTHRSEADPCGFVGGHSETFVENTLARRLCFLLCLVASAGSYVSVAQPSASTLFRLHCFRGFVSFGAALTKLHLCAFGSPCCQTVVFLHNKPWLCNLGGSRCACSCEPAAPRFPAVGRFTDASRSVFSCLCRPSASALFGREPSCGERVDSFCSLFPSPFVARDLRYKFKGPGHINVLEVCTPAAFTSTRLRTALTALHGVTRLFLLPKRGPVGFRLSLLVTTVPLTLSVPLRPSPESRDAGFASCFFSPVTLNATLGLSTTALREEPLTCKEALLLLLGTRWTKRFPPLRFGFEALLVLSWKPFFLRLLLLPSPFGLLASTSTPRVNLATCLCMRSPLSKIRIRNTGLNLPLRGRSTASGSKLSLGNAVQSFPSLSSRQDLVFPEDALSPDPAGRAAPPFRARSVASAKEIEGGTSELADIALAGFCFTTSASGLAETFTSAGTSELADIALAGFCFTTSASGLAETFTSAGTSELADIALAGGCSDGKCLQIGSNRLAYWSTCTQAANQRFYMDGEAIKSEYINGCLDSYRNIVRLHVNCNGDSNQRWYWSGGHLKSKWRDDCLDVQPSNNTAFMGSCPDSDTVKLSFHNLLHNSVQLTVGNGRCLSRTDSGSTVEAVGCAGAAQQMWYFSGENLKTEFDDKCMDLNGGDGNIHMSNCHSNNDQKFYFDGENLRDRHFNRCLEYEVQSGNVFSGTCPDQTNHQWQFASQLALKKTPLPSAFVHGQSLEAKCWSERFTAGTLNSALSRTMSCVAGAWINSWNSPGLDGFTCSACVQVVSKVYADLDSQIRQELFFASGMKLVLSVDTRTRRTVTASGSLQEGGTADVFVAELMPNAAETARRYRSLSEEGKCLRALNLQLSSAECAEEAEADEMLEAGELGSLLWDEFQASADVPAASGAGLYNRGTAPTTLRSFNVDKDCSPHVMSTVQLSHNSLLGMSASCTAASTYGAAVQHTIAVPGAVQITSVSEGTCMSINEIIPWKLVIAEDSRCMDYRQDGSNNVYIHSCHGNNNQQWYMLDGNIISMRDNKCVDAHISTGNVYMHECHDGANQKWYFDEDTGAIRSEYDHRCLDKGADDNIYMHDCHSGDNQKFARQEVSSEAFITALHLDCIEDAGQRITVEPDGSNARFRLRAGDHTLSDKFTYDSDTQKIKNVANNKCLQARGRGRVDEMDCAQRIEQDWTISHGLPGLVDAPITCPGDQVISYLKKTHGQVQYKCSHVSSLGMCSPHYSTQVETKTNELETIKALRELGAFCPPGEGLKTLETEASDKGAWIRFKYECCQISRVPVSIYPLMVADDKRDFDMDMAEAWEGVYCPSGSDSSGRLDFGQRRSFKPGQTASGSLTYDKNLGKWCVVHPLDTQLHTDNWYVVPVSDFDAIFEARGAKQVSTTKRKPPPLIKFGASDPEYLPECKDESIPGARKFTLAKMNAEAQNLDDENPCKYVYGVPPTNSDMDNADGLTGWIDDLVGNVGPGQGGVTYKSVKECADRDDIRALQMAKWSQSHNYHSIGFGFVKDLWDVYADGMPEVEAAPLGAGFEFQPGNVMAAYGALYWGLLQMGEDIRLQKNEMHFEEAGFGDCNPLQHGFARTFCDLHCIRDAVRKGDDAILRAVEEAVEIIGKNTQILLEHYVGGESGSLVQEGTEIRRGLAAQLAELMATAQEAALQPRASQAAERAVRSFAGRWRSVEGGNASESLASLKAMAKDASELHATVMLVKGQRLSQVEEVQRNALETASRTNDFLKAKVHDLGRYHQTARRGKMVQRWFKQHWQNKFSMLDEFQDLSLAQAMQTFDTSWWEIRRELDAYLDAATEQARAMSSAVDALRGYTGKCQTSFEQLKNSYAASVRAEKKAHAVLKKTWSDVVFQAGLMASKITDAGLLDRLALADIKASKQPTVDKAQLPGFCSGSDAAALKLMHAHLAEVTGHGLLGQTQRQIGILFLEIAMLRHRFQTGGLGEAPNAEEAQETEERLGHALEAARSGANHLVCVLVSGERLLVHSLRTAGRVRGTSLGMQERLMLSLRLQTLCTIGEATSVNLDKAWTLGLRPGWPRCLEVF</sequence>
<feature type="domain" description="Ricin B lectin" evidence="6">
    <location>
        <begin position="3090"/>
        <end position="3203"/>
    </location>
</feature>
<protein>
    <recommendedName>
        <fullName evidence="6">Ricin B lectin domain-containing protein</fullName>
    </recommendedName>
</protein>
<dbReference type="Pfam" id="PF00652">
    <property type="entry name" value="Ricin_B_lectin"/>
    <property type="match status" value="6"/>
</dbReference>
<dbReference type="OrthoDB" id="445176at2759"/>
<feature type="domain" description="Ricin B lectin" evidence="6">
    <location>
        <begin position="3594"/>
        <end position="3709"/>
    </location>
</feature>
<dbReference type="Proteomes" id="UP000186817">
    <property type="component" value="Unassembled WGS sequence"/>
</dbReference>
<evidence type="ECO:0000256" key="1">
    <source>
        <dbReference type="ARBA" id="ARBA00022734"/>
    </source>
</evidence>
<keyword evidence="8" id="KW-1185">Reference proteome</keyword>
<evidence type="ECO:0000256" key="5">
    <source>
        <dbReference type="SAM" id="SignalP"/>
    </source>
</evidence>
<feature type="region of interest" description="Disordered" evidence="4">
    <location>
        <begin position="1768"/>
        <end position="1792"/>
    </location>
</feature>
<feature type="domain" description="Ricin B lectin" evidence="6">
    <location>
        <begin position="981"/>
        <end position="1095"/>
    </location>
</feature>
<evidence type="ECO:0000313" key="8">
    <source>
        <dbReference type="Proteomes" id="UP000186817"/>
    </source>
</evidence>
<feature type="compositionally biased region" description="Basic and acidic residues" evidence="4">
    <location>
        <begin position="2109"/>
        <end position="2118"/>
    </location>
</feature>
<dbReference type="InterPro" id="IPR035992">
    <property type="entry name" value="Ricin_B-like_lectins"/>
</dbReference>
<feature type="domain" description="Ricin B lectin" evidence="6">
    <location>
        <begin position="1224"/>
        <end position="1341"/>
    </location>
</feature>
<dbReference type="InterPro" id="IPR000772">
    <property type="entry name" value="Ricin_B_lectin"/>
</dbReference>
<feature type="compositionally biased region" description="Acidic residues" evidence="4">
    <location>
        <begin position="1780"/>
        <end position="1792"/>
    </location>
</feature>
<evidence type="ECO:0000256" key="3">
    <source>
        <dbReference type="SAM" id="Coils"/>
    </source>
</evidence>
<accession>A0A1Q9E3U1</accession>
<feature type="chain" id="PRO_5013294201" description="Ricin B lectin domain-containing protein" evidence="5">
    <location>
        <begin position="23"/>
        <end position="4668"/>
    </location>
</feature>
<dbReference type="GO" id="GO:0030246">
    <property type="term" value="F:carbohydrate binding"/>
    <property type="evidence" value="ECO:0007669"/>
    <property type="project" value="UniProtKB-KW"/>
</dbReference>
<feature type="region of interest" description="Disordered" evidence="4">
    <location>
        <begin position="2104"/>
        <end position="2128"/>
    </location>
</feature>
<evidence type="ECO:0000256" key="4">
    <source>
        <dbReference type="SAM" id="MobiDB-lite"/>
    </source>
</evidence>
<feature type="domain" description="Ricin B lectin" evidence="6">
    <location>
        <begin position="3208"/>
        <end position="3321"/>
    </location>
</feature>
<dbReference type="PANTHER" id="PTHR11675">
    <property type="entry name" value="N-ACETYLGALACTOSAMINYLTRANSFERASE"/>
    <property type="match status" value="1"/>
</dbReference>
<feature type="domain" description="Ricin B lectin" evidence="6">
    <location>
        <begin position="1342"/>
        <end position="1457"/>
    </location>
</feature>
<feature type="domain" description="Ricin B lectin" evidence="6">
    <location>
        <begin position="1100"/>
        <end position="1215"/>
    </location>
</feature>
<dbReference type="CDD" id="cd00161">
    <property type="entry name" value="beta-trefoil_Ricin-like"/>
    <property type="match status" value="3"/>
</dbReference>
<dbReference type="CDD" id="cd23415">
    <property type="entry name" value="beta-trefoil_Ricin_AH"/>
    <property type="match status" value="1"/>
</dbReference>
<keyword evidence="1" id="KW-0430">Lectin</keyword>
<reference evidence="7 8" key="1">
    <citation type="submission" date="2016-02" db="EMBL/GenBank/DDBJ databases">
        <title>Genome analysis of coral dinoflagellate symbionts highlights evolutionary adaptations to a symbiotic lifestyle.</title>
        <authorList>
            <person name="Aranda M."/>
            <person name="Li Y."/>
            <person name="Liew Y.J."/>
            <person name="Baumgarten S."/>
            <person name="Simakov O."/>
            <person name="Wilson M."/>
            <person name="Piel J."/>
            <person name="Ashoor H."/>
            <person name="Bougouffa S."/>
            <person name="Bajic V.B."/>
            <person name="Ryu T."/>
            <person name="Ravasi T."/>
            <person name="Bayer T."/>
            <person name="Micklem G."/>
            <person name="Kim H."/>
            <person name="Bhak J."/>
            <person name="Lajeunesse T.C."/>
            <person name="Voolstra C.R."/>
        </authorList>
    </citation>
    <scope>NUCLEOTIDE SEQUENCE [LARGE SCALE GENOMIC DNA]</scope>
    <source>
        <strain evidence="7 8">CCMP2467</strain>
    </source>
</reference>
<dbReference type="EMBL" id="LSRX01000273">
    <property type="protein sequence ID" value="OLQ02094.1"/>
    <property type="molecule type" value="Genomic_DNA"/>
</dbReference>
<proteinExistence type="predicted"/>